<dbReference type="EMBL" id="BK016144">
    <property type="protein sequence ID" value="DAF98283.1"/>
    <property type="molecule type" value="Genomic_DNA"/>
</dbReference>
<organism evidence="1">
    <name type="scientific">Siphoviridae sp. ctaDn21</name>
    <dbReference type="NCBI Taxonomy" id="2825563"/>
    <lineage>
        <taxon>Viruses</taxon>
        <taxon>Duplodnaviria</taxon>
        <taxon>Heunggongvirae</taxon>
        <taxon>Uroviricota</taxon>
        <taxon>Caudoviricetes</taxon>
    </lineage>
</organism>
<proteinExistence type="predicted"/>
<evidence type="ECO:0000313" key="1">
    <source>
        <dbReference type="EMBL" id="DAF98283.1"/>
    </source>
</evidence>
<sequence length="115" mass="13335">MKNTRKIAIPTRRASARQEKKVARQLGGKVQPNSGATDYYKGDVITDDMLIECKTVMKPQKTVSLKKEWFDKNEQERFAAKKDYCALVFDYGDNGEQYIAMTLRQFNRMMEDKNA</sequence>
<name>A0A8S5UV07_9CAUD</name>
<accession>A0A8S5UV07</accession>
<protein>
    <submittedName>
        <fullName evidence="1">Uncharacterized protein</fullName>
    </submittedName>
</protein>
<reference evidence="1" key="1">
    <citation type="journal article" date="2021" name="Proc. Natl. Acad. Sci. U.S.A.">
        <title>A Catalog of Tens of Thousands of Viruses from Human Metagenomes Reveals Hidden Associations with Chronic Diseases.</title>
        <authorList>
            <person name="Tisza M.J."/>
            <person name="Buck C.B."/>
        </authorList>
    </citation>
    <scope>NUCLEOTIDE SEQUENCE</scope>
    <source>
        <strain evidence="1">CtaDn21</strain>
    </source>
</reference>